<organism evidence="5">
    <name type="scientific">marine sediment metagenome</name>
    <dbReference type="NCBI Taxonomy" id="412755"/>
    <lineage>
        <taxon>unclassified sequences</taxon>
        <taxon>metagenomes</taxon>
        <taxon>ecological metagenomes</taxon>
    </lineage>
</organism>
<dbReference type="GO" id="GO:0016887">
    <property type="term" value="F:ATP hydrolysis activity"/>
    <property type="evidence" value="ECO:0007669"/>
    <property type="project" value="InterPro"/>
</dbReference>
<accession>A0A0F9MKH9</accession>
<comment type="caution">
    <text evidence="5">The sequence shown here is derived from an EMBL/GenBank/DDBJ whole genome shotgun (WGS) entry which is preliminary data.</text>
</comment>
<feature type="domain" description="AAA+ ATPase" evidence="4">
    <location>
        <begin position="36"/>
        <end position="156"/>
    </location>
</feature>
<dbReference type="InterPro" id="IPR003959">
    <property type="entry name" value="ATPase_AAA_core"/>
</dbReference>
<dbReference type="Gene3D" id="3.40.50.300">
    <property type="entry name" value="P-loop containing nucleotide triphosphate hydrolases"/>
    <property type="match status" value="1"/>
</dbReference>
<sequence length="353" mass="39930">MNELWVMKYQPKTLEDYVFRDEAQKRQIEGWIENGVTPHLLFSGTQGIGKTSLAKVILNELKIPSADILEINASHDNGVDAFRQKVSNFVGSMPFGDFRYVLLDEADYLTLNAQAILRGLMEQFATTSRFILTCNYEHKIIPALKSRCQGFHLTQLDMDAFYLKVYNILKKEGVDEHKPGFVDTLDTYVRAAYPDLRKCINSVQQNSNRRVTVRPTGEEMTATGGNAVATGKEPVLEIHSAEMGHSASTITVTLDPPTDVDSVADYKLQMVELFKAGNINKARKLVCEQARPEEFDDIYRFLYQNLELWGNEQKQEEAILIIRNGLYMHSIVADGEINLAACLIELARLVNEK</sequence>
<dbReference type="HAMAP" id="MF_04162">
    <property type="entry name" value="T4_Clamp_Loader_L"/>
    <property type="match status" value="1"/>
</dbReference>
<evidence type="ECO:0000259" key="4">
    <source>
        <dbReference type="SMART" id="SM00382"/>
    </source>
</evidence>
<dbReference type="CDD" id="cd00009">
    <property type="entry name" value="AAA"/>
    <property type="match status" value="1"/>
</dbReference>
<dbReference type="SMART" id="SM00382">
    <property type="entry name" value="AAA"/>
    <property type="match status" value="1"/>
</dbReference>
<keyword evidence="1" id="KW-0235">DNA replication</keyword>
<proteinExistence type="inferred from homology"/>
<dbReference type="GO" id="GO:0003689">
    <property type="term" value="F:DNA clamp loader activity"/>
    <property type="evidence" value="ECO:0007669"/>
    <property type="project" value="InterPro"/>
</dbReference>
<dbReference type="AlphaFoldDB" id="A0A0F9MKH9"/>
<evidence type="ECO:0000256" key="1">
    <source>
        <dbReference type="ARBA" id="ARBA00022705"/>
    </source>
</evidence>
<dbReference type="Gene3D" id="1.10.8.60">
    <property type="match status" value="1"/>
</dbReference>
<dbReference type="GO" id="GO:0006281">
    <property type="term" value="P:DNA repair"/>
    <property type="evidence" value="ECO:0007669"/>
    <property type="project" value="TreeGrafter"/>
</dbReference>
<dbReference type="EMBL" id="LAZR01008668">
    <property type="protein sequence ID" value="KKM77275.1"/>
    <property type="molecule type" value="Genomic_DNA"/>
</dbReference>
<dbReference type="InterPro" id="IPR050238">
    <property type="entry name" value="DNA_Rep/Repair_Clamp_Loader"/>
</dbReference>
<dbReference type="GO" id="GO:0005524">
    <property type="term" value="F:ATP binding"/>
    <property type="evidence" value="ECO:0007669"/>
    <property type="project" value="UniProtKB-KW"/>
</dbReference>
<evidence type="ECO:0000313" key="5">
    <source>
        <dbReference type="EMBL" id="KKM77275.1"/>
    </source>
</evidence>
<reference evidence="5" key="1">
    <citation type="journal article" date="2015" name="Nature">
        <title>Complex archaea that bridge the gap between prokaryotes and eukaryotes.</title>
        <authorList>
            <person name="Spang A."/>
            <person name="Saw J.H."/>
            <person name="Jorgensen S.L."/>
            <person name="Zaremba-Niedzwiedzka K."/>
            <person name="Martijn J."/>
            <person name="Lind A.E."/>
            <person name="van Eijk R."/>
            <person name="Schleper C."/>
            <person name="Guy L."/>
            <person name="Ettema T.J."/>
        </authorList>
    </citation>
    <scope>NUCLEOTIDE SEQUENCE</scope>
</reference>
<dbReference type="Pfam" id="PF00004">
    <property type="entry name" value="AAA"/>
    <property type="match status" value="1"/>
</dbReference>
<dbReference type="GO" id="GO:0006261">
    <property type="term" value="P:DNA-templated DNA replication"/>
    <property type="evidence" value="ECO:0007669"/>
    <property type="project" value="TreeGrafter"/>
</dbReference>
<name>A0A0F9MKH9_9ZZZZ</name>
<dbReference type="InterPro" id="IPR046388">
    <property type="entry name" value="T4_Clamp_Loader_L"/>
</dbReference>
<dbReference type="GO" id="GO:0005663">
    <property type="term" value="C:DNA replication factor C complex"/>
    <property type="evidence" value="ECO:0007669"/>
    <property type="project" value="TreeGrafter"/>
</dbReference>
<dbReference type="InterPro" id="IPR027417">
    <property type="entry name" value="P-loop_NTPase"/>
</dbReference>
<evidence type="ECO:0000256" key="3">
    <source>
        <dbReference type="ARBA" id="ARBA00022840"/>
    </source>
</evidence>
<dbReference type="PANTHER" id="PTHR11669">
    <property type="entry name" value="REPLICATION FACTOR C / DNA POLYMERASE III GAMMA-TAU SUBUNIT"/>
    <property type="match status" value="1"/>
</dbReference>
<evidence type="ECO:0000256" key="2">
    <source>
        <dbReference type="ARBA" id="ARBA00022741"/>
    </source>
</evidence>
<gene>
    <name evidence="5" type="ORF">LCGC14_1371720</name>
</gene>
<dbReference type="PANTHER" id="PTHR11669:SF20">
    <property type="entry name" value="REPLICATION FACTOR C SUBUNIT 4"/>
    <property type="match status" value="1"/>
</dbReference>
<dbReference type="Gene3D" id="1.20.272.10">
    <property type="match status" value="1"/>
</dbReference>
<keyword evidence="2" id="KW-0547">Nucleotide-binding</keyword>
<dbReference type="InterPro" id="IPR003593">
    <property type="entry name" value="AAA+_ATPase"/>
</dbReference>
<keyword evidence="3" id="KW-0067">ATP-binding</keyword>
<dbReference type="SUPFAM" id="SSF52540">
    <property type="entry name" value="P-loop containing nucleoside triphosphate hydrolases"/>
    <property type="match status" value="1"/>
</dbReference>
<protein>
    <recommendedName>
        <fullName evidence="4">AAA+ ATPase domain-containing protein</fullName>
    </recommendedName>
</protein>